<dbReference type="Proteomes" id="UP001501844">
    <property type="component" value="Unassembled WGS sequence"/>
</dbReference>
<accession>A0ABP8FT26</accession>
<dbReference type="EMBL" id="BAABGX010000002">
    <property type="protein sequence ID" value="GAA4310489.1"/>
    <property type="molecule type" value="Genomic_DNA"/>
</dbReference>
<evidence type="ECO:0000313" key="2">
    <source>
        <dbReference type="EMBL" id="GAA4310489.1"/>
    </source>
</evidence>
<feature type="domain" description="PKD/Chitinase" evidence="1">
    <location>
        <begin position="408"/>
        <end position="483"/>
    </location>
</feature>
<feature type="domain" description="PKD/Chitinase" evidence="1">
    <location>
        <begin position="646"/>
        <end position="718"/>
    </location>
</feature>
<dbReference type="InterPro" id="IPR022409">
    <property type="entry name" value="PKD/Chitinase_dom"/>
</dbReference>
<dbReference type="Pfam" id="PF18962">
    <property type="entry name" value="Por_Secre_tail"/>
    <property type="match status" value="1"/>
</dbReference>
<feature type="domain" description="PKD/Chitinase" evidence="1">
    <location>
        <begin position="98"/>
        <end position="170"/>
    </location>
</feature>
<feature type="domain" description="PKD/Chitinase" evidence="1">
    <location>
        <begin position="172"/>
        <end position="247"/>
    </location>
</feature>
<organism evidence="2 3">
    <name type="scientific">Nibribacter koreensis</name>
    <dbReference type="NCBI Taxonomy" id="1084519"/>
    <lineage>
        <taxon>Bacteria</taxon>
        <taxon>Pseudomonadati</taxon>
        <taxon>Bacteroidota</taxon>
        <taxon>Cytophagia</taxon>
        <taxon>Cytophagales</taxon>
        <taxon>Hymenobacteraceae</taxon>
        <taxon>Nibribacter</taxon>
    </lineage>
</organism>
<dbReference type="InterPro" id="IPR013783">
    <property type="entry name" value="Ig-like_fold"/>
</dbReference>
<dbReference type="RefSeq" id="WP_345167448.1">
    <property type="nucleotide sequence ID" value="NZ_BAABGX010000002.1"/>
</dbReference>
<evidence type="ECO:0000313" key="3">
    <source>
        <dbReference type="Proteomes" id="UP001501844"/>
    </source>
</evidence>
<feature type="domain" description="PKD/Chitinase" evidence="1">
    <location>
        <begin position="558"/>
        <end position="641"/>
    </location>
</feature>
<protein>
    <recommendedName>
        <fullName evidence="1">PKD/Chitinase domain-containing protein</fullName>
    </recommendedName>
</protein>
<dbReference type="SMART" id="SM00089">
    <property type="entry name" value="PKD"/>
    <property type="match status" value="8"/>
</dbReference>
<feature type="domain" description="PKD/Chitinase" evidence="1">
    <location>
        <begin position="322"/>
        <end position="406"/>
    </location>
</feature>
<feature type="domain" description="PKD/Chitinase" evidence="1">
    <location>
        <begin position="720"/>
        <end position="786"/>
    </location>
</feature>
<dbReference type="NCBIfam" id="TIGR04183">
    <property type="entry name" value="Por_Secre_tail"/>
    <property type="match status" value="1"/>
</dbReference>
<feature type="domain" description="PKD/Chitinase" evidence="1">
    <location>
        <begin position="12"/>
        <end position="95"/>
    </location>
</feature>
<sequence>MTVLDNGTNLTIGTPPAKPTITSNSGICAGSTLTLTAGKVTGASYAWTGPNGFQATGQVISIANAEASTSGIYTLTITLNGCSSSNTTVVEVKPATANAGQDKAICLGQSAQLTASGGVNYLWSPTNTLNDATSATPIATPTATTLYTVFVTNANGCVRTAKVLVTVHPLPTLVITPTAASICAGASVQLQASGATTYSWSPATGLDDPSSASPIASPAVTTTYTVTGTSVAGCTNTKTVTVTVKPLPIANAGFDRSICSGQALVLGSTTTSSGTYLWEPATDLSSATLKTPTLTVINPTNEPITRVYKLTVTTNGCTTTDEVRVTINPAVQANAGLDVAICAGNSTQLNASGGSTYRWNPSINLSDPNVANPQAFPTTTTRYIVTVTNDEGCSRNDTVFVNVTPNPVLTILPAAPAICVGTFVQLQAAGAATYSWSPTTGLDDPTSATPVASPTTTTTYTVTGTSVAGCVTTKTITVKVNPIPLANAGVDKVVCSRQSTVLGTAPTTGYTYSWSPAIGLSNSRVANPTLNYPSESSAPITVEYTLTVTANGCSSTDVVRVTVNPAAYAGPDVFVCAGSGVQLQATGGLTYAWSPATGLDNPSIANPIASPSATTTYTVTITSENSACVKTDQVKVTVNPLPTIMASAVLSTICQGTSTNLSATGGVTYAWSPTIGLSDATSANPTASPTETTTYTVTGTNANGCSSTSQVTVTVTPSPVATIQASGSTSICEGASLTLTASEGASYLWSTGATTSSITVSTEGAYSVTVTNAQGCRTTSAITQVTTITPPVVTLEAFATVCQDKSPFTLTGGFPNGGVYSGPGVSNNQFNSRTAGPGTHAISYTYTDGSGCFTTVTQPLTVSTCLGAIEEVMQASFKAAPNPVSDVLSIEMTVDTKTNIVLQLINLSGKVVKEEKAVSFKGNFNRQWPVHSLVRGVYILHIKTGTTKLQQKIVIQ</sequence>
<name>A0ABP8FT26_9BACT</name>
<keyword evidence="3" id="KW-1185">Reference proteome</keyword>
<dbReference type="Gene3D" id="2.60.40.10">
    <property type="entry name" value="Immunoglobulins"/>
    <property type="match status" value="4"/>
</dbReference>
<proteinExistence type="predicted"/>
<comment type="caution">
    <text evidence="2">The sequence shown here is derived from an EMBL/GenBank/DDBJ whole genome shotgun (WGS) entry which is preliminary data.</text>
</comment>
<reference evidence="3" key="1">
    <citation type="journal article" date="2019" name="Int. J. Syst. Evol. Microbiol.">
        <title>The Global Catalogue of Microorganisms (GCM) 10K type strain sequencing project: providing services to taxonomists for standard genome sequencing and annotation.</title>
        <authorList>
            <consortium name="The Broad Institute Genomics Platform"/>
            <consortium name="The Broad Institute Genome Sequencing Center for Infectious Disease"/>
            <person name="Wu L."/>
            <person name="Ma J."/>
        </authorList>
    </citation>
    <scope>NUCLEOTIDE SEQUENCE [LARGE SCALE GENOMIC DNA]</scope>
    <source>
        <strain evidence="3">JCM 17917</strain>
    </source>
</reference>
<dbReference type="InterPro" id="IPR026444">
    <property type="entry name" value="Secre_tail"/>
</dbReference>
<gene>
    <name evidence="2" type="ORF">GCM10023183_28460</name>
</gene>
<evidence type="ECO:0000259" key="1">
    <source>
        <dbReference type="SMART" id="SM00089"/>
    </source>
</evidence>